<dbReference type="Gene3D" id="2.40.128.420">
    <property type="match status" value="1"/>
</dbReference>
<dbReference type="Proteomes" id="UP000487596">
    <property type="component" value="Unassembled WGS sequence"/>
</dbReference>
<name>A0A174B1A0_9BACE</name>
<accession>A0A174B1A0</accession>
<evidence type="ECO:0000313" key="5">
    <source>
        <dbReference type="EMBL" id="RHK29602.1"/>
    </source>
</evidence>
<proteinExistence type="predicted"/>
<reference evidence="5 6" key="1">
    <citation type="submission" date="2018-08" db="EMBL/GenBank/DDBJ databases">
        <title>A genome reference for cultivated species of the human gut microbiota.</title>
        <authorList>
            <person name="Zou Y."/>
            <person name="Xue W."/>
            <person name="Luo G."/>
        </authorList>
    </citation>
    <scope>NUCLEOTIDE SEQUENCE [LARGE SCALE GENOMIC DNA]</scope>
    <source>
        <strain evidence="5 6">AF46-11NS</strain>
    </source>
</reference>
<feature type="domain" description="DUF5627" evidence="2">
    <location>
        <begin position="194"/>
        <end position="346"/>
    </location>
</feature>
<dbReference type="Proteomes" id="UP000285503">
    <property type="component" value="Unassembled WGS sequence"/>
</dbReference>
<dbReference type="AlphaFoldDB" id="A0A174B1A0"/>
<dbReference type="Pfam" id="PF18620">
    <property type="entry name" value="DUF5627"/>
    <property type="match status" value="1"/>
</dbReference>
<evidence type="ECO:0000313" key="4">
    <source>
        <dbReference type="EMBL" id="KAB6140475.1"/>
    </source>
</evidence>
<comment type="caution">
    <text evidence="5">The sequence shown here is derived from an EMBL/GenBank/DDBJ whole genome shotgun (WGS) entry which is preliminary data.</text>
</comment>
<reference evidence="7 8" key="2">
    <citation type="journal article" date="2019" name="Nat. Med.">
        <title>A library of human gut bacterial isolates paired with longitudinal multiomics data enables mechanistic microbiome research.</title>
        <authorList>
            <person name="Poyet M."/>
            <person name="Groussin M."/>
            <person name="Gibbons S.M."/>
            <person name="Avila-Pacheco J."/>
            <person name="Jiang X."/>
            <person name="Kearney S.M."/>
            <person name="Perrotta A.R."/>
            <person name="Berdy B."/>
            <person name="Zhao S."/>
            <person name="Lieberman T.D."/>
            <person name="Swanson P.K."/>
            <person name="Smith M."/>
            <person name="Roesemann S."/>
            <person name="Alexander J.E."/>
            <person name="Rich S.A."/>
            <person name="Livny J."/>
            <person name="Vlamakis H."/>
            <person name="Clish C."/>
            <person name="Bullock K."/>
            <person name="Deik A."/>
            <person name="Scott J."/>
            <person name="Pierce K.A."/>
            <person name="Xavier R.J."/>
            <person name="Alm E.J."/>
        </authorList>
    </citation>
    <scope>NUCLEOTIDE SEQUENCE [LARGE SCALE GENOMIC DNA]</scope>
    <source>
        <strain evidence="4 8">BIOML-A62</strain>
        <strain evidence="3 7">BIOML-A74</strain>
    </source>
</reference>
<dbReference type="Pfam" id="PF08522">
    <property type="entry name" value="BT_3987-like_N"/>
    <property type="match status" value="1"/>
</dbReference>
<dbReference type="EMBL" id="QRNE01000004">
    <property type="protein sequence ID" value="RHK29602.1"/>
    <property type="molecule type" value="Genomic_DNA"/>
</dbReference>
<dbReference type="Gene3D" id="2.60.40.1740">
    <property type="entry name" value="hypothetical protein (bacova_03559)"/>
    <property type="match status" value="1"/>
</dbReference>
<organism evidence="5 6">
    <name type="scientific">Bacteroides xylanisolvens</name>
    <dbReference type="NCBI Taxonomy" id="371601"/>
    <lineage>
        <taxon>Bacteria</taxon>
        <taxon>Pseudomonadati</taxon>
        <taxon>Bacteroidota</taxon>
        <taxon>Bacteroidia</taxon>
        <taxon>Bacteroidales</taxon>
        <taxon>Bacteroidaceae</taxon>
        <taxon>Bacteroides</taxon>
    </lineage>
</organism>
<evidence type="ECO:0000313" key="8">
    <source>
        <dbReference type="Proteomes" id="UP000487596"/>
    </source>
</evidence>
<evidence type="ECO:0000313" key="3">
    <source>
        <dbReference type="EMBL" id="KAB6089226.1"/>
    </source>
</evidence>
<gene>
    <name evidence="5" type="ORF">DW075_01585</name>
    <name evidence="4" type="ORF">GA424_07130</name>
    <name evidence="3" type="ORF">GA574_07085</name>
</gene>
<evidence type="ECO:0000259" key="1">
    <source>
        <dbReference type="Pfam" id="PF08522"/>
    </source>
</evidence>
<sequence>MIMNKTIMKCMVLGLLFAGCENGDKEFDDYEYQTISFATQTPIRTITLGEDVYPTEQDNEYRMQIIATLGGVWSNRKERTAQIVIDESLCTNAYFDNGKPILPMPKEYYTYSSEQVVFPKGDIYGRMDIQLTDAFFNDPLTPELTYVIPVRLAQASDSILAGKPKVESPNRLNVADWDVLPKDYALYGVTYKNKYEGVWLSRGTDQLDINGNTSTLNRNPQNIEKADQRTLGTIALNKVRYPLSLSVDVVNEKGESSKQTLTMDLVITVDDNGNCSITTDTPGAQASGSGKWTYHGAKKAWGDKDRDLFELTYEVTYAPYVLNAVTGETGTAKCSSTDALVSRDRQSKFETFNVKLK</sequence>
<dbReference type="EMBL" id="WDEH01000008">
    <property type="protein sequence ID" value="KAB6140475.1"/>
    <property type="molecule type" value="Genomic_DNA"/>
</dbReference>
<dbReference type="PROSITE" id="PS51257">
    <property type="entry name" value="PROKAR_LIPOPROTEIN"/>
    <property type="match status" value="1"/>
</dbReference>
<feature type="domain" description="BT-3987-like N-terminal" evidence="1">
    <location>
        <begin position="33"/>
        <end position="158"/>
    </location>
</feature>
<dbReference type="EMBL" id="WDES01000009">
    <property type="protein sequence ID" value="KAB6089226.1"/>
    <property type="molecule type" value="Genomic_DNA"/>
</dbReference>
<keyword evidence="7" id="KW-1185">Reference proteome</keyword>
<evidence type="ECO:0000313" key="6">
    <source>
        <dbReference type="Proteomes" id="UP000285503"/>
    </source>
</evidence>
<dbReference type="InterPro" id="IPR040580">
    <property type="entry name" value="DUF5627"/>
</dbReference>
<evidence type="ECO:0000259" key="2">
    <source>
        <dbReference type="Pfam" id="PF18620"/>
    </source>
</evidence>
<protein>
    <submittedName>
        <fullName evidence="5">DUF1735 domain-containing protein</fullName>
    </submittedName>
</protein>
<evidence type="ECO:0000313" key="7">
    <source>
        <dbReference type="Proteomes" id="UP000435059"/>
    </source>
</evidence>
<dbReference type="Proteomes" id="UP000435059">
    <property type="component" value="Unassembled WGS sequence"/>
</dbReference>
<dbReference type="InterPro" id="IPR013728">
    <property type="entry name" value="BT_3987-like_N"/>
</dbReference>